<evidence type="ECO:0000256" key="6">
    <source>
        <dbReference type="ARBA" id="ARBA00022840"/>
    </source>
</evidence>
<dbReference type="InterPro" id="IPR052239">
    <property type="entry name" value="Ser/Thr-specific_kinases"/>
</dbReference>
<organism evidence="10 11">
    <name type="scientific">Calicophoron daubneyi</name>
    <name type="common">Rumen fluke</name>
    <name type="synonym">Paramphistomum daubneyi</name>
    <dbReference type="NCBI Taxonomy" id="300641"/>
    <lineage>
        <taxon>Eukaryota</taxon>
        <taxon>Metazoa</taxon>
        <taxon>Spiralia</taxon>
        <taxon>Lophotrochozoa</taxon>
        <taxon>Platyhelminthes</taxon>
        <taxon>Trematoda</taxon>
        <taxon>Digenea</taxon>
        <taxon>Plagiorchiida</taxon>
        <taxon>Pronocephalata</taxon>
        <taxon>Paramphistomoidea</taxon>
        <taxon>Paramphistomidae</taxon>
        <taxon>Calicophoron</taxon>
    </lineage>
</organism>
<dbReference type="SUPFAM" id="SSF56112">
    <property type="entry name" value="Protein kinase-like (PK-like)"/>
    <property type="match status" value="1"/>
</dbReference>
<keyword evidence="6" id="KW-0067">ATP-binding</keyword>
<dbReference type="Gene3D" id="1.10.510.10">
    <property type="entry name" value="Transferase(Phosphotransferase) domain 1"/>
    <property type="match status" value="1"/>
</dbReference>
<feature type="domain" description="Protein kinase" evidence="9">
    <location>
        <begin position="94"/>
        <end position="382"/>
    </location>
</feature>
<evidence type="ECO:0000313" key="10">
    <source>
        <dbReference type="EMBL" id="CAL5133848.1"/>
    </source>
</evidence>
<comment type="catalytic activity">
    <reaction evidence="7">
        <text>L-threonyl-[protein] + ATP = O-phospho-L-threonyl-[protein] + ADP + H(+)</text>
        <dbReference type="Rhea" id="RHEA:46608"/>
        <dbReference type="Rhea" id="RHEA-COMP:11060"/>
        <dbReference type="Rhea" id="RHEA-COMP:11605"/>
        <dbReference type="ChEBI" id="CHEBI:15378"/>
        <dbReference type="ChEBI" id="CHEBI:30013"/>
        <dbReference type="ChEBI" id="CHEBI:30616"/>
        <dbReference type="ChEBI" id="CHEBI:61977"/>
        <dbReference type="ChEBI" id="CHEBI:456216"/>
        <dbReference type="EC" id="2.7.11.1"/>
    </reaction>
</comment>
<dbReference type="InterPro" id="IPR000719">
    <property type="entry name" value="Prot_kinase_dom"/>
</dbReference>
<accession>A0AAV2TBR0</accession>
<dbReference type="InterPro" id="IPR011009">
    <property type="entry name" value="Kinase-like_dom_sf"/>
</dbReference>
<evidence type="ECO:0000256" key="3">
    <source>
        <dbReference type="ARBA" id="ARBA00022679"/>
    </source>
</evidence>
<evidence type="ECO:0000256" key="7">
    <source>
        <dbReference type="ARBA" id="ARBA00047899"/>
    </source>
</evidence>
<gene>
    <name evidence="10" type="ORF">CDAUBV1_LOCUS7077</name>
</gene>
<dbReference type="GO" id="GO:0004674">
    <property type="term" value="F:protein serine/threonine kinase activity"/>
    <property type="evidence" value="ECO:0007669"/>
    <property type="project" value="UniProtKB-KW"/>
</dbReference>
<keyword evidence="2" id="KW-0723">Serine/threonine-protein kinase</keyword>
<dbReference type="AlphaFoldDB" id="A0AAV2TBR0"/>
<evidence type="ECO:0000256" key="1">
    <source>
        <dbReference type="ARBA" id="ARBA00012513"/>
    </source>
</evidence>
<evidence type="ECO:0000313" key="11">
    <source>
        <dbReference type="Proteomes" id="UP001497525"/>
    </source>
</evidence>
<proteinExistence type="predicted"/>
<evidence type="ECO:0000259" key="9">
    <source>
        <dbReference type="PROSITE" id="PS50011"/>
    </source>
</evidence>
<reference evidence="10" key="1">
    <citation type="submission" date="2024-06" db="EMBL/GenBank/DDBJ databases">
        <authorList>
            <person name="Liu X."/>
            <person name="Lenzi L."/>
            <person name="Haldenby T S."/>
            <person name="Uol C."/>
        </authorList>
    </citation>
    <scope>NUCLEOTIDE SEQUENCE</scope>
</reference>
<dbReference type="PROSITE" id="PS50011">
    <property type="entry name" value="PROTEIN_KINASE_DOM"/>
    <property type="match status" value="1"/>
</dbReference>
<dbReference type="PROSITE" id="PS00108">
    <property type="entry name" value="PROTEIN_KINASE_ST"/>
    <property type="match status" value="1"/>
</dbReference>
<comment type="catalytic activity">
    <reaction evidence="8">
        <text>L-seryl-[protein] + ATP = O-phospho-L-seryl-[protein] + ADP + H(+)</text>
        <dbReference type="Rhea" id="RHEA:17989"/>
        <dbReference type="Rhea" id="RHEA-COMP:9863"/>
        <dbReference type="Rhea" id="RHEA-COMP:11604"/>
        <dbReference type="ChEBI" id="CHEBI:15378"/>
        <dbReference type="ChEBI" id="CHEBI:29999"/>
        <dbReference type="ChEBI" id="CHEBI:30616"/>
        <dbReference type="ChEBI" id="CHEBI:83421"/>
        <dbReference type="ChEBI" id="CHEBI:456216"/>
        <dbReference type="EC" id="2.7.11.1"/>
    </reaction>
</comment>
<evidence type="ECO:0000256" key="5">
    <source>
        <dbReference type="ARBA" id="ARBA00022777"/>
    </source>
</evidence>
<protein>
    <recommendedName>
        <fullName evidence="1">non-specific serine/threonine protein kinase</fullName>
        <ecNumber evidence="1">2.7.11.1</ecNumber>
    </recommendedName>
</protein>
<evidence type="ECO:0000256" key="2">
    <source>
        <dbReference type="ARBA" id="ARBA00022527"/>
    </source>
</evidence>
<dbReference type="PANTHER" id="PTHR45998">
    <property type="entry name" value="SERINE/THREONINE-PROTEIN KINASE 16"/>
    <property type="match status" value="1"/>
</dbReference>
<name>A0AAV2TBR0_CALDB</name>
<evidence type="ECO:0000256" key="8">
    <source>
        <dbReference type="ARBA" id="ARBA00048679"/>
    </source>
</evidence>
<dbReference type="Pfam" id="PF00069">
    <property type="entry name" value="Pkinase"/>
    <property type="match status" value="1"/>
</dbReference>
<sequence length="398" mass="44169">MQHVFSGVGKVYSPCLRILGLKFAGWARQGEKGFCSVQKICESSRNICRVNSRKPKGIHTNVRVSQEIWGMFGCWPICGERVRVRDISGASVTYFVHENIDKGGFSTIELVSSSKSRQEFVLKRILCHSKSDEVKALDEAFLHLHLPQHRNILSCVGTGLTPLSHHPQGATSQVLMILKYYEKGTLERELTRRRKTADGLSSQIAAKLITGLCRALAVLLTLSSPLSHRDIKPANVLLGPNWCPVLMDFGSCTSAVIEIRNFKDAEKWKDFAAENCSMTYRSPELFQPKVNQSITEKADIWSLGCLLYALLFLESPFDCVHARGDSVALAVCSAKVQFPEDCSSRVTPSMISLIKSMLRLEPSERPSLAQIENALEALEPNIISELDNSVISTQALTT</sequence>
<comment type="caution">
    <text evidence="10">The sequence shown here is derived from an EMBL/GenBank/DDBJ whole genome shotgun (WGS) entry which is preliminary data.</text>
</comment>
<dbReference type="GO" id="GO:0005794">
    <property type="term" value="C:Golgi apparatus"/>
    <property type="evidence" value="ECO:0007669"/>
    <property type="project" value="TreeGrafter"/>
</dbReference>
<dbReference type="PANTHER" id="PTHR45998:SF2">
    <property type="entry name" value="SERINE_THREONINE-PROTEIN KINASE 16"/>
    <property type="match status" value="1"/>
</dbReference>
<dbReference type="Proteomes" id="UP001497525">
    <property type="component" value="Unassembled WGS sequence"/>
</dbReference>
<dbReference type="EMBL" id="CAXLJL010000157">
    <property type="protein sequence ID" value="CAL5133848.1"/>
    <property type="molecule type" value="Genomic_DNA"/>
</dbReference>
<evidence type="ECO:0000256" key="4">
    <source>
        <dbReference type="ARBA" id="ARBA00022741"/>
    </source>
</evidence>
<keyword evidence="4" id="KW-0547">Nucleotide-binding</keyword>
<keyword evidence="5" id="KW-0418">Kinase</keyword>
<dbReference type="GO" id="GO:0005524">
    <property type="term" value="F:ATP binding"/>
    <property type="evidence" value="ECO:0007669"/>
    <property type="project" value="UniProtKB-KW"/>
</dbReference>
<dbReference type="SMART" id="SM00220">
    <property type="entry name" value="S_TKc"/>
    <property type="match status" value="1"/>
</dbReference>
<dbReference type="InterPro" id="IPR008271">
    <property type="entry name" value="Ser/Thr_kinase_AS"/>
</dbReference>
<dbReference type="EC" id="2.7.11.1" evidence="1"/>
<keyword evidence="3" id="KW-0808">Transferase</keyword>